<dbReference type="AlphaFoldDB" id="A0ABD3QAG1"/>
<dbReference type="PROSITE" id="PS50004">
    <property type="entry name" value="C2"/>
    <property type="match status" value="1"/>
</dbReference>
<evidence type="ECO:0000259" key="11">
    <source>
        <dbReference type="PROSITE" id="PS50035"/>
    </source>
</evidence>
<dbReference type="GO" id="GO:0046872">
    <property type="term" value="F:metal ion binding"/>
    <property type="evidence" value="ECO:0007669"/>
    <property type="project" value="UniProtKB-KW"/>
</dbReference>
<accession>A0ABD3QAG1</accession>
<evidence type="ECO:0000313" key="13">
    <source>
        <dbReference type="Proteomes" id="UP001530400"/>
    </source>
</evidence>
<comment type="similarity">
    <text evidence="2">Belongs to the phospholipase D family. C2-PLD subfamily.</text>
</comment>
<dbReference type="PANTHER" id="PTHR18896:SF60">
    <property type="entry name" value="PHOSPHOLIPASE D"/>
    <property type="match status" value="1"/>
</dbReference>
<dbReference type="PANTHER" id="PTHR18896">
    <property type="entry name" value="PHOSPHOLIPASE D"/>
    <property type="match status" value="1"/>
</dbReference>
<keyword evidence="4" id="KW-0479">Metal-binding</keyword>
<dbReference type="Proteomes" id="UP001530400">
    <property type="component" value="Unassembled WGS sequence"/>
</dbReference>
<dbReference type="EMBL" id="JALLPJ020000268">
    <property type="protein sequence ID" value="KAL3797042.1"/>
    <property type="molecule type" value="Genomic_DNA"/>
</dbReference>
<dbReference type="InterPro" id="IPR024632">
    <property type="entry name" value="PLipase_D_C"/>
</dbReference>
<comment type="cofactor">
    <cofactor evidence="1">
        <name>Ca(2+)</name>
        <dbReference type="ChEBI" id="CHEBI:29108"/>
    </cofactor>
</comment>
<dbReference type="InterPro" id="IPR015679">
    <property type="entry name" value="PLipase_D_fam"/>
</dbReference>
<feature type="domain" description="PLD phosphodiesterase" evidence="11">
    <location>
        <begin position="348"/>
        <end position="384"/>
    </location>
</feature>
<keyword evidence="7" id="KW-0106">Calcium</keyword>
<gene>
    <name evidence="12" type="ORF">ACHAWO_006678</name>
</gene>
<feature type="domain" description="C2" evidence="10">
    <location>
        <begin position="18"/>
        <end position="142"/>
    </location>
</feature>
<keyword evidence="6" id="KW-0378">Hydrolase</keyword>
<keyword evidence="8" id="KW-0442">Lipid degradation</keyword>
<dbReference type="SUPFAM" id="SSF49562">
    <property type="entry name" value="C2 domain (Calcium/lipid-binding domain, CaLB)"/>
    <property type="match status" value="1"/>
</dbReference>
<dbReference type="Gene3D" id="3.30.870.10">
    <property type="entry name" value="Endonuclease Chain A"/>
    <property type="match status" value="2"/>
</dbReference>
<keyword evidence="13" id="KW-1185">Reference proteome</keyword>
<reference evidence="12 13" key="1">
    <citation type="submission" date="2024-10" db="EMBL/GenBank/DDBJ databases">
        <title>Updated reference genomes for cyclostephanoid diatoms.</title>
        <authorList>
            <person name="Roberts W.R."/>
            <person name="Alverson A.J."/>
        </authorList>
    </citation>
    <scope>NUCLEOTIDE SEQUENCE [LARGE SCALE GENOMIC DNA]</scope>
    <source>
        <strain evidence="12 13">AJA010-31</strain>
    </source>
</reference>
<evidence type="ECO:0000256" key="6">
    <source>
        <dbReference type="ARBA" id="ARBA00022801"/>
    </source>
</evidence>
<proteinExistence type="inferred from homology"/>
<dbReference type="Gene3D" id="2.60.40.150">
    <property type="entry name" value="C2 domain"/>
    <property type="match status" value="1"/>
</dbReference>
<organism evidence="12 13">
    <name type="scientific">Cyclotella atomus</name>
    <dbReference type="NCBI Taxonomy" id="382360"/>
    <lineage>
        <taxon>Eukaryota</taxon>
        <taxon>Sar</taxon>
        <taxon>Stramenopiles</taxon>
        <taxon>Ochrophyta</taxon>
        <taxon>Bacillariophyta</taxon>
        <taxon>Coscinodiscophyceae</taxon>
        <taxon>Thalassiosirophycidae</taxon>
        <taxon>Stephanodiscales</taxon>
        <taxon>Stephanodiscaceae</taxon>
        <taxon>Cyclotella</taxon>
    </lineage>
</organism>
<dbReference type="Pfam" id="PF00168">
    <property type="entry name" value="C2"/>
    <property type="match status" value="1"/>
</dbReference>
<evidence type="ECO:0000256" key="3">
    <source>
        <dbReference type="ARBA" id="ARBA00012027"/>
    </source>
</evidence>
<keyword evidence="9" id="KW-0443">Lipid metabolism</keyword>
<evidence type="ECO:0000256" key="1">
    <source>
        <dbReference type="ARBA" id="ARBA00001913"/>
    </source>
</evidence>
<sequence length="870" mass="99198">MEIPRTTKRELRAAKNKLFSKLFDSPTSNAALLHGMLHIKIVGCTKLRNFDRVGNVLNFTKSDKSDPYVMAFLEGYRLLKTRHIDDDLSPKFDEEFYCQVAHITEGITFKVKDKDVVKDETLGKYFLPVRELLREVTDADVAQDDSLTVGDLKHVGIHKIVHLDEKSSHGTLEFFVEFFPSRMMCQTMEVPGTYFHEQKGNSVKLYMNADDDGSAPVIKYGAEDGGEEKTWVPPRLWHDLYYAICEAKHFIYAVGWSFDVDQYLLRGADLEAVADAKYSAKFGELLKQKADEGVVVNLMQWDEPSSNFLMPGMMATFDEKTRTFFGKTKVTSKFMGMAGGDFGVGKNLAFTHHQKFVVMDAPKEGGDKRELLGFIGGIDITKGRWDNRKHPLFRSLQSTHKGDMYTKCFHVGTEHGPRQPWHDIHCSVRGPEALDLVQAFSERWIKQAGHNVGDLVNIHRLGLGDEDELVNDGGWNTQLARSIDSRVNAFDASVRQSFKTTNIDAITANWLEEKEKNAKLSRSFERSDLPQLKFNQTLDQKKGRLVDNSIHWTHIHHIRRAKHSIYIESQYFMGSSSIWSDEKERDVKCSNMIAQELVLKICEKIAMREPFAVYILLPMWMEGIPQDGATQGLLYFQRCTIEAMYKHVQRALDARMMNSSDYGLKVSDYLNFYCLGTRETKEGSQATAESVTEDEKLLAQTRRHQIYIHSYTNYCTAMSAQKMMIVDDEVCLIGTANINQRSLDGCRDSEIQMTSYQPKHLATPVSVAHGDIHAFRMHIWASITDQMSDAYRNPSSKECVDLMNSIAEENFKDYMRDEPVDMHSHLLPFPLEFHSGQLIPRRGLVNGKLPDTMGDAMGKKSVVFPEMFLT</sequence>
<evidence type="ECO:0000259" key="10">
    <source>
        <dbReference type="PROSITE" id="PS50004"/>
    </source>
</evidence>
<evidence type="ECO:0000256" key="7">
    <source>
        <dbReference type="ARBA" id="ARBA00022837"/>
    </source>
</evidence>
<dbReference type="CDD" id="cd00030">
    <property type="entry name" value="C2"/>
    <property type="match status" value="1"/>
</dbReference>
<dbReference type="Pfam" id="PF00614">
    <property type="entry name" value="PLDc"/>
    <property type="match status" value="1"/>
</dbReference>
<evidence type="ECO:0000256" key="4">
    <source>
        <dbReference type="ARBA" id="ARBA00022723"/>
    </source>
</evidence>
<dbReference type="SMART" id="SM00155">
    <property type="entry name" value="PLDc"/>
    <property type="match status" value="2"/>
</dbReference>
<dbReference type="InterPro" id="IPR035892">
    <property type="entry name" value="C2_domain_sf"/>
</dbReference>
<feature type="domain" description="PLD phosphodiesterase" evidence="11">
    <location>
        <begin position="721"/>
        <end position="742"/>
    </location>
</feature>
<dbReference type="GO" id="GO:0004630">
    <property type="term" value="F:phospholipase D activity"/>
    <property type="evidence" value="ECO:0007669"/>
    <property type="project" value="UniProtKB-EC"/>
</dbReference>
<name>A0ABD3QAG1_9STRA</name>
<dbReference type="InterPro" id="IPR000008">
    <property type="entry name" value="C2_dom"/>
</dbReference>
<dbReference type="InterPro" id="IPR001736">
    <property type="entry name" value="PLipase_D/transphosphatidylase"/>
</dbReference>
<dbReference type="GO" id="GO:0016042">
    <property type="term" value="P:lipid catabolic process"/>
    <property type="evidence" value="ECO:0007669"/>
    <property type="project" value="UniProtKB-KW"/>
</dbReference>
<keyword evidence="5" id="KW-0677">Repeat</keyword>
<evidence type="ECO:0000256" key="9">
    <source>
        <dbReference type="ARBA" id="ARBA00023098"/>
    </source>
</evidence>
<dbReference type="EC" id="3.1.4.4" evidence="3"/>
<evidence type="ECO:0000256" key="5">
    <source>
        <dbReference type="ARBA" id="ARBA00022737"/>
    </source>
</evidence>
<dbReference type="SMART" id="SM00239">
    <property type="entry name" value="C2"/>
    <property type="match status" value="1"/>
</dbReference>
<dbReference type="SUPFAM" id="SSF56024">
    <property type="entry name" value="Phospholipase D/nuclease"/>
    <property type="match status" value="2"/>
</dbReference>
<dbReference type="PROSITE" id="PS50035">
    <property type="entry name" value="PLD"/>
    <property type="match status" value="2"/>
</dbReference>
<protein>
    <recommendedName>
        <fullName evidence="3">phospholipase D</fullName>
        <ecNumber evidence="3">3.1.4.4</ecNumber>
    </recommendedName>
</protein>
<dbReference type="Pfam" id="PF12357">
    <property type="entry name" value="PLD_C"/>
    <property type="match status" value="1"/>
</dbReference>
<comment type="caution">
    <text evidence="12">The sequence shown here is derived from an EMBL/GenBank/DDBJ whole genome shotgun (WGS) entry which is preliminary data.</text>
</comment>
<evidence type="ECO:0000256" key="8">
    <source>
        <dbReference type="ARBA" id="ARBA00022963"/>
    </source>
</evidence>
<evidence type="ECO:0000313" key="12">
    <source>
        <dbReference type="EMBL" id="KAL3797042.1"/>
    </source>
</evidence>
<evidence type="ECO:0000256" key="2">
    <source>
        <dbReference type="ARBA" id="ARBA00010683"/>
    </source>
</evidence>